<gene>
    <name evidence="1" type="ORF">CfE428DRAFT_1020</name>
</gene>
<name>B4CWI3_9BACT</name>
<dbReference type="STRING" id="497964.CfE428DRAFT_1020"/>
<protein>
    <submittedName>
        <fullName evidence="1">Uncharacterized protein</fullName>
    </submittedName>
</protein>
<dbReference type="EMBL" id="ABVL01000002">
    <property type="protein sequence ID" value="EDY21775.1"/>
    <property type="molecule type" value="Genomic_DNA"/>
</dbReference>
<reference evidence="1 2" key="1">
    <citation type="journal article" date="2011" name="J. Bacteriol.">
        <title>Genome sequence of Chthoniobacter flavus Ellin428, an aerobic heterotrophic soil bacterium.</title>
        <authorList>
            <person name="Kant R."/>
            <person name="van Passel M.W."/>
            <person name="Palva A."/>
            <person name="Lucas S."/>
            <person name="Lapidus A."/>
            <person name="Glavina Del Rio T."/>
            <person name="Dalin E."/>
            <person name="Tice H."/>
            <person name="Bruce D."/>
            <person name="Goodwin L."/>
            <person name="Pitluck S."/>
            <person name="Larimer F.W."/>
            <person name="Land M.L."/>
            <person name="Hauser L."/>
            <person name="Sangwan P."/>
            <person name="de Vos W.M."/>
            <person name="Janssen P.H."/>
            <person name="Smidt H."/>
        </authorList>
    </citation>
    <scope>NUCLEOTIDE SEQUENCE [LARGE SCALE GENOMIC DNA]</scope>
    <source>
        <strain evidence="1 2">Ellin428</strain>
    </source>
</reference>
<comment type="caution">
    <text evidence="1">The sequence shown here is derived from an EMBL/GenBank/DDBJ whole genome shotgun (WGS) entry which is preliminary data.</text>
</comment>
<dbReference type="Proteomes" id="UP000005824">
    <property type="component" value="Unassembled WGS sequence"/>
</dbReference>
<evidence type="ECO:0000313" key="2">
    <source>
        <dbReference type="Proteomes" id="UP000005824"/>
    </source>
</evidence>
<keyword evidence="2" id="KW-1185">Reference proteome</keyword>
<dbReference type="AlphaFoldDB" id="B4CWI3"/>
<accession>B4CWI3</accession>
<dbReference type="InParanoid" id="B4CWI3"/>
<sequence>MQALITGRHKIDAHRELLVGKATGIKNVIEFGA</sequence>
<evidence type="ECO:0000313" key="1">
    <source>
        <dbReference type="EMBL" id="EDY21775.1"/>
    </source>
</evidence>
<proteinExistence type="predicted"/>
<organism evidence="1 2">
    <name type="scientific">Chthoniobacter flavus Ellin428</name>
    <dbReference type="NCBI Taxonomy" id="497964"/>
    <lineage>
        <taxon>Bacteria</taxon>
        <taxon>Pseudomonadati</taxon>
        <taxon>Verrucomicrobiota</taxon>
        <taxon>Spartobacteria</taxon>
        <taxon>Chthoniobacterales</taxon>
        <taxon>Chthoniobacteraceae</taxon>
        <taxon>Chthoniobacter</taxon>
    </lineage>
</organism>